<dbReference type="Gene3D" id="3.30.559.30">
    <property type="entry name" value="Nonribosomal peptide synthetase, condensation domain"/>
    <property type="match status" value="1"/>
</dbReference>
<dbReference type="EMBL" id="JAMDGY010000130">
    <property type="protein sequence ID" value="MDD0994118.1"/>
    <property type="molecule type" value="Genomic_DNA"/>
</dbReference>
<evidence type="ECO:0000313" key="3">
    <source>
        <dbReference type="Proteomes" id="UP001148203"/>
    </source>
</evidence>
<sequence>MDKSVASKIAKRFITLPLDKRKLYLEKMLEEGVSPANLPIPEVQSSFEVLPLSYAQERQWFLWQLDPHSAAYHIPAALRLRGPLDIPALERSFASLVERHQSLRTTFVQDDSQTRQVIRPSVDLRIEQVQRPLAAHAEAQAAQIKAFVEEQTQRLFDLEQGPLLRVSLLHLGTDDHVLVLTQHHIISDGASMQVMIDELVQLYGAFSRGLSLEWPALPIQYADYALWQRHWMEAGERERQLAYWTTQLAGEQSVLALPTDHPRPAEQSFRGARHGLRLDARLSQALKQMAQRENVTLFMLLLASYQTLLHRYSGQGDIRVGVPVANRNRVETERLIGFFINTQILKAEVAPQQPFRVLLQAVRQAAIDAQAHQDLPFEQLVEALQPERSLSHNPLFQVLFNHQGSAREQAAQQDEGVLNVQPLSLERHTSQFDLTLETVESAQGVSASLVYATDLFDAATVARMGEHWLNLLEGIVAAPDTRVADLPMLNAIERQTIVESWNATAIEYPLQTSIQSLIEAQVERSPHAPAL</sequence>
<dbReference type="PANTHER" id="PTHR45398:SF1">
    <property type="entry name" value="ENZYME, PUTATIVE (JCVI)-RELATED"/>
    <property type="match status" value="1"/>
</dbReference>
<feature type="non-terminal residue" evidence="2">
    <location>
        <position position="531"/>
    </location>
</feature>
<feature type="domain" description="Condensation" evidence="1">
    <location>
        <begin position="49"/>
        <end position="497"/>
    </location>
</feature>
<evidence type="ECO:0000313" key="2">
    <source>
        <dbReference type="EMBL" id="MDD0994118.1"/>
    </source>
</evidence>
<dbReference type="Proteomes" id="UP001148203">
    <property type="component" value="Unassembled WGS sequence"/>
</dbReference>
<organism evidence="2 3">
    <name type="scientific">Pseudomonas fontis</name>
    <dbReference type="NCBI Taxonomy" id="2942633"/>
    <lineage>
        <taxon>Bacteria</taxon>
        <taxon>Pseudomonadati</taxon>
        <taxon>Pseudomonadota</taxon>
        <taxon>Gammaproteobacteria</taxon>
        <taxon>Pseudomonadales</taxon>
        <taxon>Pseudomonadaceae</taxon>
        <taxon>Pseudomonas</taxon>
    </lineage>
</organism>
<evidence type="ECO:0000259" key="1">
    <source>
        <dbReference type="Pfam" id="PF00668"/>
    </source>
</evidence>
<gene>
    <name evidence="2" type="ORF">M5G11_26715</name>
</gene>
<dbReference type="RefSeq" id="WP_273914086.1">
    <property type="nucleotide sequence ID" value="NZ_JAMDGX010000141.1"/>
</dbReference>
<dbReference type="InterPro" id="IPR023213">
    <property type="entry name" value="CAT-like_dom_sf"/>
</dbReference>
<protein>
    <submittedName>
        <fullName evidence="2">Condensation domain-containing protein</fullName>
    </submittedName>
</protein>
<dbReference type="Pfam" id="PF00668">
    <property type="entry name" value="Condensation"/>
    <property type="match status" value="1"/>
</dbReference>
<dbReference type="CDD" id="cd19531">
    <property type="entry name" value="LCL_NRPS-like"/>
    <property type="match status" value="1"/>
</dbReference>
<keyword evidence="3" id="KW-1185">Reference proteome</keyword>
<accession>A0ABT5P0Y5</accession>
<reference evidence="2 3" key="1">
    <citation type="submission" date="2022-05" db="EMBL/GenBank/DDBJ databases">
        <title>Novel Pseudomonas spp. Isolated from a Rainbow Trout Aquaculture Facility.</title>
        <authorList>
            <person name="Testerman T."/>
            <person name="Graf J."/>
        </authorList>
    </citation>
    <scope>NUCLEOTIDE SEQUENCE [LARGE SCALE GENOMIC DNA]</scope>
    <source>
        <strain evidence="2 3">ID681</strain>
    </source>
</reference>
<dbReference type="SUPFAM" id="SSF52777">
    <property type="entry name" value="CoA-dependent acyltransferases"/>
    <property type="match status" value="2"/>
</dbReference>
<dbReference type="PANTHER" id="PTHR45398">
    <property type="match status" value="1"/>
</dbReference>
<comment type="caution">
    <text evidence="2">The sequence shown here is derived from an EMBL/GenBank/DDBJ whole genome shotgun (WGS) entry which is preliminary data.</text>
</comment>
<dbReference type="Gene3D" id="3.30.559.10">
    <property type="entry name" value="Chloramphenicol acetyltransferase-like domain"/>
    <property type="match status" value="1"/>
</dbReference>
<proteinExistence type="predicted"/>
<dbReference type="InterPro" id="IPR001242">
    <property type="entry name" value="Condensation_dom"/>
</dbReference>
<name>A0ABT5P0Y5_9PSED</name>